<feature type="region of interest" description="Disordered" evidence="1">
    <location>
        <begin position="53"/>
        <end position="80"/>
    </location>
</feature>
<evidence type="ECO:0000256" key="1">
    <source>
        <dbReference type="SAM" id="MobiDB-lite"/>
    </source>
</evidence>
<sequence>MVNPGCYTGMRLKFMHQQLAEYNKKKTDVDRQAFVLMTIRLFLKHFPVSLGEDEPSEEHLSSIDDSVVEPEAPLPDEGTEEYRKAWEEQLDRAKKEKKRGEQIRRWLKAHHKQQPMGTAHFFWAQENKEAVRALKKEDVEEEVEKPKKKKKGKKEKKEAEKETEEGVESEDESTTKKKSNGVLTSYQALCKSEFEKLDPSEQKEWKELGELNLAHKSEMYTAITKGQTMYGQSGEFAQPVLDVIAELTRGSLRRQNTWTQWHAFW</sequence>
<name>A0A6A4HDZ8_9AGAR</name>
<feature type="compositionally biased region" description="Acidic residues" evidence="1">
    <location>
        <begin position="161"/>
        <end position="172"/>
    </location>
</feature>
<dbReference type="EMBL" id="ML769511">
    <property type="protein sequence ID" value="KAE9396612.1"/>
    <property type="molecule type" value="Genomic_DNA"/>
</dbReference>
<keyword evidence="3" id="KW-1185">Reference proteome</keyword>
<reference evidence="2" key="1">
    <citation type="journal article" date="2019" name="Environ. Microbiol.">
        <title>Fungal ecological strategies reflected in gene transcription - a case study of two litter decomposers.</title>
        <authorList>
            <person name="Barbi F."/>
            <person name="Kohler A."/>
            <person name="Barry K."/>
            <person name="Baskaran P."/>
            <person name="Daum C."/>
            <person name="Fauchery L."/>
            <person name="Ihrmark K."/>
            <person name="Kuo A."/>
            <person name="LaButti K."/>
            <person name="Lipzen A."/>
            <person name="Morin E."/>
            <person name="Grigoriev I.V."/>
            <person name="Henrissat B."/>
            <person name="Lindahl B."/>
            <person name="Martin F."/>
        </authorList>
    </citation>
    <scope>NUCLEOTIDE SEQUENCE</scope>
    <source>
        <strain evidence="2">JB14</strain>
    </source>
</reference>
<gene>
    <name evidence="2" type="ORF">BT96DRAFT_941599</name>
</gene>
<proteinExistence type="predicted"/>
<accession>A0A6A4HDZ8</accession>
<evidence type="ECO:0000313" key="3">
    <source>
        <dbReference type="Proteomes" id="UP000799118"/>
    </source>
</evidence>
<dbReference type="AlphaFoldDB" id="A0A6A4HDZ8"/>
<protein>
    <submittedName>
        <fullName evidence="2">Uncharacterized protein</fullName>
    </submittedName>
</protein>
<organism evidence="2 3">
    <name type="scientific">Gymnopus androsaceus JB14</name>
    <dbReference type="NCBI Taxonomy" id="1447944"/>
    <lineage>
        <taxon>Eukaryota</taxon>
        <taxon>Fungi</taxon>
        <taxon>Dikarya</taxon>
        <taxon>Basidiomycota</taxon>
        <taxon>Agaricomycotina</taxon>
        <taxon>Agaricomycetes</taxon>
        <taxon>Agaricomycetidae</taxon>
        <taxon>Agaricales</taxon>
        <taxon>Marasmiineae</taxon>
        <taxon>Omphalotaceae</taxon>
        <taxon>Gymnopus</taxon>
    </lineage>
</organism>
<dbReference type="Proteomes" id="UP000799118">
    <property type="component" value="Unassembled WGS sequence"/>
</dbReference>
<evidence type="ECO:0000313" key="2">
    <source>
        <dbReference type="EMBL" id="KAE9396612.1"/>
    </source>
</evidence>
<dbReference type="OrthoDB" id="3033067at2759"/>
<feature type="region of interest" description="Disordered" evidence="1">
    <location>
        <begin position="135"/>
        <end position="179"/>
    </location>
</feature>